<evidence type="ECO:0000313" key="10">
    <source>
        <dbReference type="EMBL" id="SEH43255.1"/>
    </source>
</evidence>
<evidence type="ECO:0000259" key="9">
    <source>
        <dbReference type="PROSITE" id="PS50113"/>
    </source>
</evidence>
<keyword evidence="5" id="KW-0418">Kinase</keyword>
<dbReference type="CDD" id="cd12914">
    <property type="entry name" value="PDC1_DGC_like"/>
    <property type="match status" value="1"/>
</dbReference>
<dbReference type="CDD" id="cd12915">
    <property type="entry name" value="PDC2_DGC_like"/>
    <property type="match status" value="1"/>
</dbReference>
<dbReference type="Gene3D" id="3.30.565.10">
    <property type="entry name" value="Histidine kinase-like ATPase, C-terminal domain"/>
    <property type="match status" value="1"/>
</dbReference>
<dbReference type="EC" id="2.7.13.3" evidence="2"/>
<keyword evidence="7" id="KW-1133">Transmembrane helix</keyword>
<evidence type="ECO:0000256" key="5">
    <source>
        <dbReference type="ARBA" id="ARBA00022777"/>
    </source>
</evidence>
<evidence type="ECO:0000259" key="8">
    <source>
        <dbReference type="PROSITE" id="PS50109"/>
    </source>
</evidence>
<feature type="transmembrane region" description="Helical" evidence="7">
    <location>
        <begin position="6"/>
        <end position="28"/>
    </location>
</feature>
<dbReference type="InterPro" id="IPR001610">
    <property type="entry name" value="PAC"/>
</dbReference>
<dbReference type="PRINTS" id="PR00344">
    <property type="entry name" value="BCTRLSENSOR"/>
</dbReference>
<dbReference type="InterPro" id="IPR000014">
    <property type="entry name" value="PAS"/>
</dbReference>
<evidence type="ECO:0000256" key="7">
    <source>
        <dbReference type="SAM" id="Phobius"/>
    </source>
</evidence>
<accession>A0A1H6IAF5</accession>
<evidence type="ECO:0000313" key="11">
    <source>
        <dbReference type="Proteomes" id="UP000182983"/>
    </source>
</evidence>
<feature type="domain" description="Histidine kinase" evidence="8">
    <location>
        <begin position="465"/>
        <end position="680"/>
    </location>
</feature>
<evidence type="ECO:0000256" key="3">
    <source>
        <dbReference type="ARBA" id="ARBA00022553"/>
    </source>
</evidence>
<comment type="catalytic activity">
    <reaction evidence="1">
        <text>ATP + protein L-histidine = ADP + protein N-phospho-L-histidine.</text>
        <dbReference type="EC" id="2.7.13.3"/>
    </reaction>
</comment>
<dbReference type="CDD" id="cd00082">
    <property type="entry name" value="HisKA"/>
    <property type="match status" value="1"/>
</dbReference>
<keyword evidence="6" id="KW-0175">Coiled coil</keyword>
<evidence type="ECO:0000256" key="4">
    <source>
        <dbReference type="ARBA" id="ARBA00022679"/>
    </source>
</evidence>
<sequence>MRMGKVWPLLLWFWVAALVGGWFAISAIRDHDEECRKAEARSQILVELAAVQTSRIFEGAEMAIDHVAIVLGESGEWEHHVRDLHTWRIIHNIGKALVSQPRLLAIDPAGIVRIRGEAFEAEPVSVADQDYFRHHLDGPSDRPYAGNPVVSPFSHTSVLTLSMRMNRPDGSLGGVIASSLSPGSVLGYFVALAKQEDVVFALLREDGTMLLRHPDAPAVIGTRFPIVLLTPHREGHEGTVLRVSPVDGVERITSFKRLDRFGLVLIAAIPVEAALAPWRHRTLKMAVLIGLGSLILTVLSVVLLRRRSERQRSAAIISESRSLLLEVQAVAQLGYYVYDMVADRWESSEILDSIFGIGPEDRRDAQGWLDLVVPEQKAEMAIYLDEIVAGKHDFDKEYRICRKSDGAVRWVVGLGKVERDETGRAIRMIGTIRDVTDKINAQEELSKKAEELARSNADLEQFAYVASHDLREPLRMVASYMRLLERRYGDSLNAEAHEFIAFAREGAFRMDKLVLDLLAYSRVGRVSDEPGPVRLDEVIECVLRQLADRIDESRAEINVVANLPIVSGHREELIRLFQNLIDNAIKYRASERPLLIQITARTDTPFSVITVADNGIGIEPDYFERIFVIFQRLHRHPGYEGTGIGLAICKKIAEQYGGRIWVDSASGNGAAFHIALKTAP</sequence>
<dbReference type="InterPro" id="IPR035965">
    <property type="entry name" value="PAS-like_dom_sf"/>
</dbReference>
<dbReference type="InterPro" id="IPR005467">
    <property type="entry name" value="His_kinase_dom"/>
</dbReference>
<keyword evidence="3" id="KW-0597">Phosphoprotein</keyword>
<name>A0A1H6IAF5_MAGFU</name>
<dbReference type="InterPro" id="IPR003594">
    <property type="entry name" value="HATPase_dom"/>
</dbReference>
<feature type="transmembrane region" description="Helical" evidence="7">
    <location>
        <begin position="261"/>
        <end position="279"/>
    </location>
</feature>
<dbReference type="Pfam" id="PF00512">
    <property type="entry name" value="HisKA"/>
    <property type="match status" value="1"/>
</dbReference>
<dbReference type="AlphaFoldDB" id="A0A1H6IAF5"/>
<dbReference type="Proteomes" id="UP000182983">
    <property type="component" value="Unassembled WGS sequence"/>
</dbReference>
<dbReference type="EMBL" id="FNWO01000009">
    <property type="protein sequence ID" value="SEH43255.1"/>
    <property type="molecule type" value="Genomic_DNA"/>
</dbReference>
<organism evidence="10 11">
    <name type="scientific">Magnetospirillum fulvum</name>
    <name type="common">Rhodospirillum fulvum</name>
    <dbReference type="NCBI Taxonomy" id="1082"/>
    <lineage>
        <taxon>Bacteria</taxon>
        <taxon>Pseudomonadati</taxon>
        <taxon>Pseudomonadota</taxon>
        <taxon>Alphaproteobacteria</taxon>
        <taxon>Rhodospirillales</taxon>
        <taxon>Rhodospirillaceae</taxon>
        <taxon>Magnetospirillum</taxon>
    </lineage>
</organism>
<dbReference type="SMART" id="SM00086">
    <property type="entry name" value="PAC"/>
    <property type="match status" value="1"/>
</dbReference>
<dbReference type="InterPro" id="IPR004358">
    <property type="entry name" value="Sig_transdc_His_kin-like_C"/>
</dbReference>
<dbReference type="GO" id="GO:0000155">
    <property type="term" value="F:phosphorelay sensor kinase activity"/>
    <property type="evidence" value="ECO:0007669"/>
    <property type="project" value="InterPro"/>
</dbReference>
<evidence type="ECO:0000256" key="2">
    <source>
        <dbReference type="ARBA" id="ARBA00012438"/>
    </source>
</evidence>
<feature type="domain" description="PAC" evidence="9">
    <location>
        <begin position="394"/>
        <end position="447"/>
    </location>
</feature>
<gene>
    <name evidence="10" type="ORF">SAMN04244559_02273</name>
</gene>
<keyword evidence="7" id="KW-0472">Membrane</keyword>
<dbReference type="CDD" id="cd00130">
    <property type="entry name" value="PAS"/>
    <property type="match status" value="1"/>
</dbReference>
<dbReference type="Pfam" id="PF22588">
    <property type="entry name" value="dCache_1_like"/>
    <property type="match status" value="1"/>
</dbReference>
<dbReference type="Gene3D" id="3.30.450.20">
    <property type="entry name" value="PAS domain"/>
    <property type="match status" value="3"/>
</dbReference>
<dbReference type="Gene3D" id="2.10.70.100">
    <property type="match status" value="1"/>
</dbReference>
<dbReference type="FunFam" id="3.30.565.10:FF:000006">
    <property type="entry name" value="Sensor histidine kinase WalK"/>
    <property type="match status" value="1"/>
</dbReference>
<dbReference type="SUPFAM" id="SSF47384">
    <property type="entry name" value="Homodimeric domain of signal transducing histidine kinase"/>
    <property type="match status" value="1"/>
</dbReference>
<dbReference type="Pfam" id="PF08447">
    <property type="entry name" value="PAS_3"/>
    <property type="match status" value="1"/>
</dbReference>
<protein>
    <recommendedName>
        <fullName evidence="2">histidine kinase</fullName>
        <ecNumber evidence="2">2.7.13.3</ecNumber>
    </recommendedName>
</protein>
<dbReference type="Pfam" id="PF02518">
    <property type="entry name" value="HATPase_c"/>
    <property type="match status" value="1"/>
</dbReference>
<dbReference type="SUPFAM" id="SSF55874">
    <property type="entry name" value="ATPase domain of HSP90 chaperone/DNA topoisomerase II/histidine kinase"/>
    <property type="match status" value="1"/>
</dbReference>
<dbReference type="PANTHER" id="PTHR43304:SF1">
    <property type="entry name" value="PAC DOMAIN-CONTAINING PROTEIN"/>
    <property type="match status" value="1"/>
</dbReference>
<dbReference type="InterPro" id="IPR013655">
    <property type="entry name" value="PAS_fold_3"/>
</dbReference>
<keyword evidence="4" id="KW-0808">Transferase</keyword>
<keyword evidence="7" id="KW-0812">Transmembrane</keyword>
<dbReference type="PROSITE" id="PS50113">
    <property type="entry name" value="PAC"/>
    <property type="match status" value="1"/>
</dbReference>
<proteinExistence type="predicted"/>
<dbReference type="PANTHER" id="PTHR43304">
    <property type="entry name" value="PHYTOCHROME-LIKE PROTEIN CPH1"/>
    <property type="match status" value="1"/>
</dbReference>
<evidence type="ECO:0000256" key="6">
    <source>
        <dbReference type="SAM" id="Coils"/>
    </source>
</evidence>
<dbReference type="PROSITE" id="PS50109">
    <property type="entry name" value="HIS_KIN"/>
    <property type="match status" value="1"/>
</dbReference>
<dbReference type="SMART" id="SM00388">
    <property type="entry name" value="HisKA"/>
    <property type="match status" value="1"/>
</dbReference>
<dbReference type="InterPro" id="IPR054327">
    <property type="entry name" value="His-kinase-like_sensor"/>
</dbReference>
<dbReference type="SUPFAM" id="SSF55785">
    <property type="entry name" value="PYP-like sensor domain (PAS domain)"/>
    <property type="match status" value="1"/>
</dbReference>
<evidence type="ECO:0000256" key="1">
    <source>
        <dbReference type="ARBA" id="ARBA00000085"/>
    </source>
</evidence>
<dbReference type="Gene3D" id="1.10.287.130">
    <property type="match status" value="1"/>
</dbReference>
<dbReference type="InterPro" id="IPR036890">
    <property type="entry name" value="HATPase_C_sf"/>
</dbReference>
<dbReference type="InterPro" id="IPR000700">
    <property type="entry name" value="PAS-assoc_C"/>
</dbReference>
<dbReference type="OrthoDB" id="7320128at2"/>
<dbReference type="SMART" id="SM00387">
    <property type="entry name" value="HATPase_c"/>
    <property type="match status" value="1"/>
</dbReference>
<feature type="transmembrane region" description="Helical" evidence="7">
    <location>
        <begin position="285"/>
        <end position="304"/>
    </location>
</feature>
<dbReference type="InterPro" id="IPR003661">
    <property type="entry name" value="HisK_dim/P_dom"/>
</dbReference>
<dbReference type="InterPro" id="IPR052162">
    <property type="entry name" value="Sensor_kinase/Photoreceptor"/>
</dbReference>
<dbReference type="InterPro" id="IPR036097">
    <property type="entry name" value="HisK_dim/P_sf"/>
</dbReference>
<feature type="coiled-coil region" evidence="6">
    <location>
        <begin position="432"/>
        <end position="462"/>
    </location>
</feature>
<dbReference type="NCBIfam" id="TIGR00229">
    <property type="entry name" value="sensory_box"/>
    <property type="match status" value="1"/>
</dbReference>
<reference evidence="11" key="1">
    <citation type="submission" date="2016-10" db="EMBL/GenBank/DDBJ databases">
        <authorList>
            <person name="Varghese N."/>
            <person name="Submissions S."/>
        </authorList>
    </citation>
    <scope>NUCLEOTIDE SEQUENCE [LARGE SCALE GENOMIC DNA]</scope>
    <source>
        <strain evidence="11">DSM 13234</strain>
    </source>
</reference>
<keyword evidence="11" id="KW-1185">Reference proteome</keyword>